<reference evidence="4" key="1">
    <citation type="journal article" date="2017" name="Genome Biol.">
        <title>Comparative genomics reveals high biological diversity and specific adaptations in the industrially and medically important fungal genus Aspergillus.</title>
        <authorList>
            <person name="de Vries R.P."/>
            <person name="Riley R."/>
            <person name="Wiebenga A."/>
            <person name="Aguilar-Osorio G."/>
            <person name="Amillis S."/>
            <person name="Uchima C.A."/>
            <person name="Anderluh G."/>
            <person name="Asadollahi M."/>
            <person name="Askin M."/>
            <person name="Barry K."/>
            <person name="Battaglia E."/>
            <person name="Bayram O."/>
            <person name="Benocci T."/>
            <person name="Braus-Stromeyer S.A."/>
            <person name="Caldana C."/>
            <person name="Canovas D."/>
            <person name="Cerqueira G.C."/>
            <person name="Chen F."/>
            <person name="Chen W."/>
            <person name="Choi C."/>
            <person name="Clum A."/>
            <person name="Dos Santos R.A."/>
            <person name="Damasio A.R."/>
            <person name="Diallinas G."/>
            <person name="Emri T."/>
            <person name="Fekete E."/>
            <person name="Flipphi M."/>
            <person name="Freyberg S."/>
            <person name="Gallo A."/>
            <person name="Gournas C."/>
            <person name="Habgood R."/>
            <person name="Hainaut M."/>
            <person name="Harispe M.L."/>
            <person name="Henrissat B."/>
            <person name="Hilden K.S."/>
            <person name="Hope R."/>
            <person name="Hossain A."/>
            <person name="Karabika E."/>
            <person name="Karaffa L."/>
            <person name="Karanyi Z."/>
            <person name="Krasevec N."/>
            <person name="Kuo A."/>
            <person name="Kusch H."/>
            <person name="LaButti K."/>
            <person name="Lagendijk E.L."/>
            <person name="Lapidus A."/>
            <person name="Levasseur A."/>
            <person name="Lindquist E."/>
            <person name="Lipzen A."/>
            <person name="Logrieco A.F."/>
            <person name="MacCabe A."/>
            <person name="Maekelae M.R."/>
            <person name="Malavazi I."/>
            <person name="Melin P."/>
            <person name="Meyer V."/>
            <person name="Mielnichuk N."/>
            <person name="Miskei M."/>
            <person name="Molnar A.P."/>
            <person name="Mule G."/>
            <person name="Ngan C.Y."/>
            <person name="Orejas M."/>
            <person name="Orosz E."/>
            <person name="Ouedraogo J.P."/>
            <person name="Overkamp K.M."/>
            <person name="Park H.-S."/>
            <person name="Perrone G."/>
            <person name="Piumi F."/>
            <person name="Punt P.J."/>
            <person name="Ram A.F."/>
            <person name="Ramon A."/>
            <person name="Rauscher S."/>
            <person name="Record E."/>
            <person name="Riano-Pachon D.M."/>
            <person name="Robert V."/>
            <person name="Roehrig J."/>
            <person name="Ruller R."/>
            <person name="Salamov A."/>
            <person name="Salih N.S."/>
            <person name="Samson R.A."/>
            <person name="Sandor E."/>
            <person name="Sanguinetti M."/>
            <person name="Schuetze T."/>
            <person name="Sepcic K."/>
            <person name="Shelest E."/>
            <person name="Sherlock G."/>
            <person name="Sophianopoulou V."/>
            <person name="Squina F.M."/>
            <person name="Sun H."/>
            <person name="Susca A."/>
            <person name="Todd R.B."/>
            <person name="Tsang A."/>
            <person name="Unkles S.E."/>
            <person name="van de Wiele N."/>
            <person name="van Rossen-Uffink D."/>
            <person name="Oliveira J.V."/>
            <person name="Vesth T.C."/>
            <person name="Visser J."/>
            <person name="Yu J.-H."/>
            <person name="Zhou M."/>
            <person name="Andersen M.R."/>
            <person name="Archer D.B."/>
            <person name="Baker S.E."/>
            <person name="Benoit I."/>
            <person name="Brakhage A.A."/>
            <person name="Braus G.H."/>
            <person name="Fischer R."/>
            <person name="Frisvad J.C."/>
            <person name="Goldman G.H."/>
            <person name="Houbraken J."/>
            <person name="Oakley B."/>
            <person name="Pocsi I."/>
            <person name="Scazzocchio C."/>
            <person name="Seiboth B."/>
            <person name="vanKuyk P.A."/>
            <person name="Wortman J."/>
            <person name="Dyer P.S."/>
            <person name="Grigoriev I.V."/>
        </authorList>
    </citation>
    <scope>NUCLEOTIDE SEQUENCE [LARGE SCALE GENOMIC DNA]</scope>
    <source>
        <strain evidence="4">CBS 506.65</strain>
    </source>
</reference>
<dbReference type="PANTHER" id="PTHR30546:SF23">
    <property type="entry name" value="FLAVOPROTEIN-LIKE PROTEIN YCP4-RELATED"/>
    <property type="match status" value="1"/>
</dbReference>
<dbReference type="Pfam" id="PF03358">
    <property type="entry name" value="FMN_red"/>
    <property type="match status" value="1"/>
</dbReference>
<gene>
    <name evidence="3" type="ORF">ASPZODRAFT_94930</name>
</gene>
<dbReference type="InterPro" id="IPR005025">
    <property type="entry name" value="FMN_Rdtase-like_dom"/>
</dbReference>
<comment type="similarity">
    <text evidence="1">Belongs to the WrbA family.</text>
</comment>
<keyword evidence="4" id="KW-1185">Reference proteome</keyword>
<proteinExistence type="inferred from homology"/>
<organism evidence="3 4">
    <name type="scientific">Penicilliopsis zonata CBS 506.65</name>
    <dbReference type="NCBI Taxonomy" id="1073090"/>
    <lineage>
        <taxon>Eukaryota</taxon>
        <taxon>Fungi</taxon>
        <taxon>Dikarya</taxon>
        <taxon>Ascomycota</taxon>
        <taxon>Pezizomycotina</taxon>
        <taxon>Eurotiomycetes</taxon>
        <taxon>Eurotiomycetidae</taxon>
        <taxon>Eurotiales</taxon>
        <taxon>Aspergillaceae</taxon>
        <taxon>Penicilliopsis</taxon>
    </lineage>
</organism>
<feature type="domain" description="Flavodoxin-like" evidence="2">
    <location>
        <begin position="5"/>
        <end position="193"/>
    </location>
</feature>
<dbReference type="EMBL" id="KV878340">
    <property type="protein sequence ID" value="OJJ47919.1"/>
    <property type="molecule type" value="Genomic_DNA"/>
</dbReference>
<dbReference type="OrthoDB" id="504689at2759"/>
<dbReference type="Gene3D" id="3.40.50.360">
    <property type="match status" value="1"/>
</dbReference>
<dbReference type="STRING" id="1073090.A0A1L9SL24"/>
<dbReference type="NCBIfam" id="NF002999">
    <property type="entry name" value="PRK03767.1"/>
    <property type="match status" value="1"/>
</dbReference>
<dbReference type="InterPro" id="IPR008254">
    <property type="entry name" value="Flavodoxin/NO_synth"/>
</dbReference>
<protein>
    <recommendedName>
        <fullName evidence="2">Flavodoxin-like domain-containing protein</fullName>
    </recommendedName>
</protein>
<dbReference type="GO" id="GO:0010181">
    <property type="term" value="F:FMN binding"/>
    <property type="evidence" value="ECO:0007669"/>
    <property type="project" value="InterPro"/>
</dbReference>
<evidence type="ECO:0000259" key="2">
    <source>
        <dbReference type="PROSITE" id="PS50902"/>
    </source>
</evidence>
<dbReference type="AlphaFoldDB" id="A0A1L9SL24"/>
<dbReference type="GO" id="GO:0003955">
    <property type="term" value="F:NAD(P)H dehydrogenase (quinone) activity"/>
    <property type="evidence" value="ECO:0007669"/>
    <property type="project" value="InterPro"/>
</dbReference>
<dbReference type="FunFam" id="3.40.50.360:FF:000001">
    <property type="entry name" value="NAD(P)H dehydrogenase (Quinone) FQR1-like"/>
    <property type="match status" value="1"/>
</dbReference>
<dbReference type="InterPro" id="IPR010089">
    <property type="entry name" value="Flavoprotein_WrbA-like"/>
</dbReference>
<evidence type="ECO:0000313" key="3">
    <source>
        <dbReference type="EMBL" id="OJJ47919.1"/>
    </source>
</evidence>
<dbReference type="RefSeq" id="XP_022582429.1">
    <property type="nucleotide sequence ID" value="XM_022730490.1"/>
</dbReference>
<sequence length="203" mass="21628">MAPKVAIVFYSLYGHIQKLAEAEKKGIEAAGGQADIFQIAETLSGEVLEKMHAPAKSAYPVAEPADLLSYDAILFGIPTRYGNFPAQWKTFWDKSGGIWASGGYWGKYAGVFVSTGTLGGGQESTVIASMSTLAHHGFIYVPLGYKTTFAQLANLSEIHGGSPWGAGTFAGADGSRQPTELELQIAEAQGKAFYEHVSKVNFA</sequence>
<dbReference type="PANTHER" id="PTHR30546">
    <property type="entry name" value="FLAVODOXIN-RELATED PROTEIN WRBA-RELATED"/>
    <property type="match status" value="1"/>
</dbReference>
<dbReference type="Proteomes" id="UP000184188">
    <property type="component" value="Unassembled WGS sequence"/>
</dbReference>
<name>A0A1L9SL24_9EURO</name>
<accession>A0A1L9SL24</accession>
<evidence type="ECO:0000256" key="1">
    <source>
        <dbReference type="ARBA" id="ARBA00006961"/>
    </source>
</evidence>
<dbReference type="VEuPathDB" id="FungiDB:ASPZODRAFT_94930"/>
<dbReference type="NCBIfam" id="TIGR01755">
    <property type="entry name" value="flav_wrbA"/>
    <property type="match status" value="1"/>
</dbReference>
<evidence type="ECO:0000313" key="4">
    <source>
        <dbReference type="Proteomes" id="UP000184188"/>
    </source>
</evidence>
<dbReference type="GeneID" id="34616954"/>
<dbReference type="GO" id="GO:0016020">
    <property type="term" value="C:membrane"/>
    <property type="evidence" value="ECO:0007669"/>
    <property type="project" value="TreeGrafter"/>
</dbReference>
<dbReference type="SUPFAM" id="SSF52218">
    <property type="entry name" value="Flavoproteins"/>
    <property type="match status" value="1"/>
</dbReference>
<dbReference type="PROSITE" id="PS50902">
    <property type="entry name" value="FLAVODOXIN_LIKE"/>
    <property type="match status" value="1"/>
</dbReference>
<dbReference type="InterPro" id="IPR029039">
    <property type="entry name" value="Flavoprotein-like_sf"/>
</dbReference>